<feature type="compositionally biased region" description="Polar residues" evidence="3">
    <location>
        <begin position="520"/>
        <end position="534"/>
    </location>
</feature>
<dbReference type="OrthoDB" id="6383021at2759"/>
<feature type="compositionally biased region" description="Polar residues" evidence="3">
    <location>
        <begin position="547"/>
        <end position="574"/>
    </location>
</feature>
<feature type="compositionally biased region" description="Low complexity" evidence="3">
    <location>
        <begin position="610"/>
        <end position="619"/>
    </location>
</feature>
<dbReference type="GO" id="GO:0005634">
    <property type="term" value="C:nucleus"/>
    <property type="evidence" value="ECO:0007669"/>
    <property type="project" value="TreeGrafter"/>
</dbReference>
<evidence type="ECO:0000256" key="2">
    <source>
        <dbReference type="SAM" id="Coils"/>
    </source>
</evidence>
<name>A0A8J2RVR6_9CRUS</name>
<evidence type="ECO:0000313" key="4">
    <source>
        <dbReference type="EMBL" id="CAH0109316.1"/>
    </source>
</evidence>
<dbReference type="EMBL" id="CAKKLH010000292">
    <property type="protein sequence ID" value="CAH0109316.1"/>
    <property type="molecule type" value="Genomic_DNA"/>
</dbReference>
<dbReference type="PANTHER" id="PTHR24200:SF11">
    <property type="entry name" value="TOUCAN, ISOFORM A"/>
    <property type="match status" value="1"/>
</dbReference>
<feature type="region of interest" description="Disordered" evidence="3">
    <location>
        <begin position="124"/>
        <end position="143"/>
    </location>
</feature>
<evidence type="ECO:0000256" key="3">
    <source>
        <dbReference type="SAM" id="MobiDB-lite"/>
    </source>
</evidence>
<organism evidence="4 5">
    <name type="scientific">Daphnia galeata</name>
    <dbReference type="NCBI Taxonomy" id="27404"/>
    <lineage>
        <taxon>Eukaryota</taxon>
        <taxon>Metazoa</taxon>
        <taxon>Ecdysozoa</taxon>
        <taxon>Arthropoda</taxon>
        <taxon>Crustacea</taxon>
        <taxon>Branchiopoda</taxon>
        <taxon>Diplostraca</taxon>
        <taxon>Cladocera</taxon>
        <taxon>Anomopoda</taxon>
        <taxon>Daphniidae</taxon>
        <taxon>Daphnia</taxon>
    </lineage>
</organism>
<feature type="compositionally biased region" description="Low complexity" evidence="3">
    <location>
        <begin position="178"/>
        <end position="212"/>
    </location>
</feature>
<feature type="region of interest" description="Disordered" evidence="3">
    <location>
        <begin position="606"/>
        <end position="632"/>
    </location>
</feature>
<dbReference type="InterPro" id="IPR051293">
    <property type="entry name" value="MTUS1/CCDC69"/>
</dbReference>
<reference evidence="4" key="1">
    <citation type="submission" date="2021-11" db="EMBL/GenBank/DDBJ databases">
        <authorList>
            <person name="Schell T."/>
        </authorList>
    </citation>
    <scope>NUCLEOTIDE SEQUENCE</scope>
    <source>
        <strain evidence="4">M5</strain>
    </source>
</reference>
<dbReference type="GO" id="GO:0005737">
    <property type="term" value="C:cytoplasm"/>
    <property type="evidence" value="ECO:0007669"/>
    <property type="project" value="TreeGrafter"/>
</dbReference>
<dbReference type="PANTHER" id="PTHR24200">
    <property type="entry name" value="TOUCAN, ISOFORM A"/>
    <property type="match status" value="1"/>
</dbReference>
<feature type="coiled-coil region" evidence="2">
    <location>
        <begin position="450"/>
        <end position="477"/>
    </location>
</feature>
<dbReference type="AlphaFoldDB" id="A0A8J2RVR6"/>
<feature type="region of interest" description="Disordered" evidence="3">
    <location>
        <begin position="150"/>
        <end position="223"/>
    </location>
</feature>
<gene>
    <name evidence="4" type="ORF">DGAL_LOCUS12790</name>
</gene>
<feature type="compositionally biased region" description="Low complexity" evidence="3">
    <location>
        <begin position="124"/>
        <end position="142"/>
    </location>
</feature>
<feature type="region of interest" description="Disordered" evidence="3">
    <location>
        <begin position="502"/>
        <end position="592"/>
    </location>
</feature>
<dbReference type="GO" id="GO:0008017">
    <property type="term" value="F:microtubule binding"/>
    <property type="evidence" value="ECO:0007669"/>
    <property type="project" value="TreeGrafter"/>
</dbReference>
<keyword evidence="5" id="KW-1185">Reference proteome</keyword>
<comment type="caution">
    <text evidence="4">The sequence shown here is derived from an EMBL/GenBank/DDBJ whole genome shotgun (WGS) entry which is preliminary data.</text>
</comment>
<feature type="compositionally biased region" description="Polar residues" evidence="3">
    <location>
        <begin position="502"/>
        <end position="512"/>
    </location>
</feature>
<feature type="coiled-coil region" evidence="2">
    <location>
        <begin position="259"/>
        <end position="339"/>
    </location>
</feature>
<accession>A0A8J2RVR6</accession>
<dbReference type="Proteomes" id="UP000789390">
    <property type="component" value="Unassembled WGS sequence"/>
</dbReference>
<sequence>MCVERAFFVLFVGGGRSHFYNQSSSLSRRITAMSTSRRAAGGVAVPLKPNSSSLPVFMNRAVPLGRSSIKINAAMRPPTAVQTGERNEVSSRVVTNSKTSATLLVSSSSSVSVSKDLSLTATNSISKMSSKSSSSAVTSSSKPLWHTVKSLGSRLDRVSPSYNKQGKEKSNKEEQMATSTGTESSGVFSSSENGSIKDLNSTSSSSVMTTNNRILRPPQSSTSRLTAAMAKTTSRLVSSKRPTSSTTTITTSAADQAVIVELRNQIHLLKNQHHDQLEQLNRELNDKLQKEMTITLAEKENQFQQQLEAKETAWRAEWNDRLVKERAELERQLNEERAARCQAAETAVSSMADERRTWQQQIDVLLEKTRYLLAEKERLEKNIRQEVDTQVQATVYKYNKLQKETTSLQAVCDLRGEEARTLRNELAKVSSAANEVPHLRERITTLGNMVEGLKAQLEQKNHEERRLQSEVNRLELSNKEESLTVQRLSMQNEQLWYKLQSLQRRPSPTHSQNDSDRTSPTKGNPSSPFNSTPLETPKLTRRGLPSPNLSPIISESGTAESNNNCISSLTPEHNSNVKRRRDAVVSSSANGRTASVLSDIDDVFSPAANTTTTETGMESTEIEDDAESPTVRDFTKKNDSVSYVLDLGGEHSPSVCGGIPPLSAPYALLTPGSPWTSRRSSGLVRSASLRYPHRPYNAHH</sequence>
<evidence type="ECO:0000256" key="1">
    <source>
        <dbReference type="ARBA" id="ARBA00023054"/>
    </source>
</evidence>
<proteinExistence type="predicted"/>
<keyword evidence="1 2" id="KW-0175">Coiled coil</keyword>
<evidence type="ECO:0000313" key="5">
    <source>
        <dbReference type="Proteomes" id="UP000789390"/>
    </source>
</evidence>
<protein>
    <submittedName>
        <fullName evidence="4">Uncharacterized protein</fullName>
    </submittedName>
</protein>
<feature type="compositionally biased region" description="Basic and acidic residues" evidence="3">
    <location>
        <begin position="165"/>
        <end position="175"/>
    </location>
</feature>